<evidence type="ECO:0000313" key="1">
    <source>
        <dbReference type="EMBL" id="QHB29328.1"/>
    </source>
</evidence>
<dbReference type="EMBL" id="CP040324">
    <property type="protein sequence ID" value="QHB29328.1"/>
    <property type="molecule type" value="Genomic_DNA"/>
</dbReference>
<evidence type="ECO:0000313" key="2">
    <source>
        <dbReference type="Proteomes" id="UP000464593"/>
    </source>
</evidence>
<accession>A0AAE6REG3</accession>
<dbReference type="Proteomes" id="UP000464593">
    <property type="component" value="Chromosome"/>
</dbReference>
<dbReference type="AlphaFoldDB" id="A0AAE6REG3"/>
<name>A0AAE6REG3_9PSED</name>
<organism evidence="1 2">
    <name type="scientific">Pseudomonas monteilii</name>
    <dbReference type="NCBI Taxonomy" id="76759"/>
    <lineage>
        <taxon>Bacteria</taxon>
        <taxon>Pseudomonadati</taxon>
        <taxon>Pseudomonadota</taxon>
        <taxon>Gammaproteobacteria</taxon>
        <taxon>Pseudomonadales</taxon>
        <taxon>Pseudomonadaceae</taxon>
        <taxon>Pseudomonas</taxon>
    </lineage>
</organism>
<gene>
    <name evidence="1" type="ORF">TCK1_3982</name>
</gene>
<protein>
    <submittedName>
        <fullName evidence="1">Lipid II flippase MurJ</fullName>
    </submittedName>
</protein>
<proteinExistence type="predicted"/>
<reference evidence="1 2" key="1">
    <citation type="submission" date="2019-05" db="EMBL/GenBank/DDBJ databases">
        <title>Complete genome sequence of Pseudomonas Pseudomonas resinovorans.</title>
        <authorList>
            <person name="Chen H.-P."/>
        </authorList>
    </citation>
    <scope>NUCLEOTIDE SEQUENCE [LARGE SCALE GENOMIC DNA]</scope>
    <source>
        <strain evidence="1 2">TCU-CK1</strain>
    </source>
</reference>
<sequence length="179" mass="20304">MGLQRQSDRRTWRLHLLFCQPGSVDGLLHTAMAAITPWGRGFGQGRARWSWRVWHIGDGKVCLHDWVKSGIRAETGHIRINFFTSRFKNLPVVRKILFVQYLAVPAIHRRHKKTSPKAGFSSPRRPISHAVYRDHGLPACHLQAWPDACAFRSGARPPCCRGCFYAEPLHAADAPGVHR</sequence>